<feature type="domain" description="BRCT" evidence="10">
    <location>
        <begin position="333"/>
        <end position="405"/>
    </location>
</feature>
<keyword evidence="5" id="KW-0227">DNA damage</keyword>
<dbReference type="GO" id="GO:0005813">
    <property type="term" value="C:centrosome"/>
    <property type="evidence" value="ECO:0007669"/>
    <property type="project" value="UniProtKB-SubCell"/>
</dbReference>
<dbReference type="STRING" id="50429.A0A2B4SAI4"/>
<dbReference type="GO" id="GO:0035861">
    <property type="term" value="C:site of double-strand break"/>
    <property type="evidence" value="ECO:0007669"/>
    <property type="project" value="TreeGrafter"/>
</dbReference>
<evidence type="ECO:0000256" key="5">
    <source>
        <dbReference type="ARBA" id="ARBA00022763"/>
    </source>
</evidence>
<dbReference type="SMART" id="SM00292">
    <property type="entry name" value="BRCT"/>
    <property type="match status" value="2"/>
</dbReference>
<feature type="compositionally biased region" description="Acidic residues" evidence="9">
    <location>
        <begin position="71"/>
        <end position="82"/>
    </location>
</feature>
<feature type="compositionally biased region" description="Low complexity" evidence="9">
    <location>
        <begin position="125"/>
        <end position="137"/>
    </location>
</feature>
<dbReference type="AlphaFoldDB" id="A0A2B4SAI4"/>
<dbReference type="GO" id="GO:0016853">
    <property type="term" value="F:isomerase activity"/>
    <property type="evidence" value="ECO:0007669"/>
    <property type="project" value="UniProtKB-KW"/>
</dbReference>
<feature type="compositionally biased region" description="Basic and acidic residues" evidence="9">
    <location>
        <begin position="95"/>
        <end position="105"/>
    </location>
</feature>
<evidence type="ECO:0000313" key="11">
    <source>
        <dbReference type="EMBL" id="PFX26386.1"/>
    </source>
</evidence>
<gene>
    <name evidence="11" type="primary">TOPBP1</name>
    <name evidence="11" type="ORF">AWC38_SpisGene8924</name>
</gene>
<dbReference type="Proteomes" id="UP000225706">
    <property type="component" value="Unassembled WGS sequence"/>
</dbReference>
<dbReference type="PANTHER" id="PTHR46677">
    <property type="entry name" value="SMC5-SMC6 COMPLEX LOCALIZATION FACTOR PROTEIN 1"/>
    <property type="match status" value="1"/>
</dbReference>
<keyword evidence="4" id="KW-0677">Repeat</keyword>
<dbReference type="CDD" id="cd17738">
    <property type="entry name" value="BRCT_TopBP1_rpt7"/>
    <property type="match status" value="1"/>
</dbReference>
<feature type="compositionally biased region" description="Polar residues" evidence="9">
    <location>
        <begin position="23"/>
        <end position="35"/>
    </location>
</feature>
<dbReference type="GO" id="GO:2000781">
    <property type="term" value="P:positive regulation of double-strand break repair"/>
    <property type="evidence" value="ECO:0007669"/>
    <property type="project" value="InterPro"/>
</dbReference>
<evidence type="ECO:0000256" key="3">
    <source>
        <dbReference type="ARBA" id="ARBA00022490"/>
    </source>
</evidence>
<evidence type="ECO:0000256" key="7">
    <source>
        <dbReference type="ARBA" id="ARBA00023212"/>
    </source>
</evidence>
<keyword evidence="12" id="KW-1185">Reference proteome</keyword>
<reference evidence="12" key="1">
    <citation type="journal article" date="2017" name="bioRxiv">
        <title>Comparative analysis of the genomes of Stylophora pistillata and Acropora digitifera provides evidence for extensive differences between species of corals.</title>
        <authorList>
            <person name="Voolstra C.R."/>
            <person name="Li Y."/>
            <person name="Liew Y.J."/>
            <person name="Baumgarten S."/>
            <person name="Zoccola D."/>
            <person name="Flot J.-F."/>
            <person name="Tambutte S."/>
            <person name="Allemand D."/>
            <person name="Aranda M."/>
        </authorList>
    </citation>
    <scope>NUCLEOTIDE SEQUENCE [LARGE SCALE GENOMIC DNA]</scope>
</reference>
<evidence type="ECO:0000313" key="12">
    <source>
        <dbReference type="Proteomes" id="UP000225706"/>
    </source>
</evidence>
<dbReference type="PANTHER" id="PTHR46677:SF1">
    <property type="entry name" value="SMC5-SMC6 COMPLEX LOCALIZATION FACTOR PROTEIN 1"/>
    <property type="match status" value="1"/>
</dbReference>
<dbReference type="Pfam" id="PF23294">
    <property type="entry name" value="BRCT_TopB1_SLF1"/>
    <property type="match status" value="1"/>
</dbReference>
<evidence type="ECO:0000256" key="4">
    <source>
        <dbReference type="ARBA" id="ARBA00022737"/>
    </source>
</evidence>
<feature type="region of interest" description="Disordered" evidence="9">
    <location>
        <begin position="532"/>
        <end position="573"/>
    </location>
</feature>
<feature type="compositionally biased region" description="Basic and acidic residues" evidence="9">
    <location>
        <begin position="198"/>
        <end position="207"/>
    </location>
</feature>
<evidence type="ECO:0000259" key="10">
    <source>
        <dbReference type="PROSITE" id="PS50172"/>
    </source>
</evidence>
<organism evidence="11 12">
    <name type="scientific">Stylophora pistillata</name>
    <name type="common">Smooth cauliflower coral</name>
    <dbReference type="NCBI Taxonomy" id="50429"/>
    <lineage>
        <taxon>Eukaryota</taxon>
        <taxon>Metazoa</taxon>
        <taxon>Cnidaria</taxon>
        <taxon>Anthozoa</taxon>
        <taxon>Hexacorallia</taxon>
        <taxon>Scleractinia</taxon>
        <taxon>Astrocoeniina</taxon>
        <taxon>Pocilloporidae</taxon>
        <taxon>Stylophora</taxon>
    </lineage>
</organism>
<feature type="compositionally biased region" description="Polar residues" evidence="9">
    <location>
        <begin position="232"/>
        <end position="241"/>
    </location>
</feature>
<dbReference type="InterPro" id="IPR042479">
    <property type="entry name" value="Slf1"/>
</dbReference>
<dbReference type="GO" id="GO:1990166">
    <property type="term" value="P:protein localization to site of double-strand break"/>
    <property type="evidence" value="ECO:0007669"/>
    <property type="project" value="TreeGrafter"/>
</dbReference>
<evidence type="ECO:0000256" key="1">
    <source>
        <dbReference type="ARBA" id="ARBA00004123"/>
    </source>
</evidence>
<dbReference type="GO" id="GO:0006281">
    <property type="term" value="P:DNA repair"/>
    <property type="evidence" value="ECO:0007669"/>
    <property type="project" value="UniProtKB-KW"/>
</dbReference>
<evidence type="ECO:0000256" key="9">
    <source>
        <dbReference type="SAM" id="MobiDB-lite"/>
    </source>
</evidence>
<dbReference type="EMBL" id="LSMT01000127">
    <property type="protein sequence ID" value="PFX26386.1"/>
    <property type="molecule type" value="Genomic_DNA"/>
</dbReference>
<keyword evidence="11" id="KW-0413">Isomerase</keyword>
<comment type="subcellular location">
    <subcellularLocation>
        <location evidence="2">Cytoplasm</location>
        <location evidence="2">Cytoskeleton</location>
        <location evidence="2">Microtubule organizing center</location>
        <location evidence="2">Centrosome</location>
    </subcellularLocation>
    <subcellularLocation>
        <location evidence="1">Nucleus</location>
    </subcellularLocation>
</comment>
<feature type="region of interest" description="Disordered" evidence="9">
    <location>
        <begin position="1"/>
        <end position="241"/>
    </location>
</feature>
<keyword evidence="6" id="KW-0234">DNA repair</keyword>
<sequence>MYPHTFNPKLSLSVVTTGRRMTRSSQAATTEQEMSPQKKRKSLSVKVNESSETKKLSKMGSVPEELAGEEKAEEGDIAEEVQQDPQMGPATLESLEAREDFKRQLEAIMDATKGKGRRRSRRHTSSSNSISVSHNSTGNVTSEMSLATRRTSSRVRSRVGAKANEGDNSNSSSRVKSRLSATDDSEHSQSDTITYDDPAGRMEREKIMAQLKRGCSPSPDTHTEDEEDDRPCNNTNTDAQTLASKESTVTGVTHTDANDTAERHVRELNVTVKSDPPTPVTSSTPAAPPIGLQIKDTHKPQPVNLLDTTALDQTQPRALTTPKFQLSVMTPQEKIDYSALIEQLGGQVFDTVYFNPECTHVVVGKPNRNEKYLAAVAAGKWVLHKSFLEASREAGYFIDESPHEWGQEIPGEPHNKLAAAPRRWRVKLRQERAAASEAGKSAASCGAFNSWVVLLCVDKSRQPGFKRLLESGGAKVSGCRPPFKNTSDFTHAFVDLAKTKVDSSDLNTLQRDNVWCLKPDYIAEYLMQEPPPPPQKYLLSELGTPGEQDRSIPGQTRKRKGEDLTGGDKRVRV</sequence>
<protein>
    <submittedName>
        <fullName evidence="11">DNA topoisomerase 2-binding protein 1</fullName>
    </submittedName>
</protein>
<dbReference type="Gene3D" id="3.40.50.10190">
    <property type="entry name" value="BRCT domain"/>
    <property type="match status" value="2"/>
</dbReference>
<dbReference type="Pfam" id="PF00533">
    <property type="entry name" value="BRCT"/>
    <property type="match status" value="1"/>
</dbReference>
<name>A0A2B4SAI4_STYPI</name>
<evidence type="ECO:0000256" key="2">
    <source>
        <dbReference type="ARBA" id="ARBA00004300"/>
    </source>
</evidence>
<accession>A0A2B4SAI4</accession>
<dbReference type="InterPro" id="IPR001357">
    <property type="entry name" value="BRCT_dom"/>
</dbReference>
<dbReference type="FunFam" id="3.40.50.10190:FF:000028">
    <property type="entry name" value="DNA topoisomerase 2-binding protein 1 isoform X1"/>
    <property type="match status" value="1"/>
</dbReference>
<dbReference type="CDD" id="cd17728">
    <property type="entry name" value="BRCT_TopBP1_rpt8"/>
    <property type="match status" value="1"/>
</dbReference>
<feature type="compositionally biased region" description="Basic residues" evidence="9">
    <location>
        <begin position="114"/>
        <end position="124"/>
    </location>
</feature>
<keyword evidence="8" id="KW-0539">Nucleus</keyword>
<feature type="compositionally biased region" description="Basic and acidic residues" evidence="9">
    <location>
        <begin position="560"/>
        <end position="573"/>
    </location>
</feature>
<evidence type="ECO:0000256" key="6">
    <source>
        <dbReference type="ARBA" id="ARBA00023204"/>
    </source>
</evidence>
<dbReference type="InterPro" id="IPR036420">
    <property type="entry name" value="BRCT_dom_sf"/>
</dbReference>
<dbReference type="SUPFAM" id="SSF52113">
    <property type="entry name" value="BRCT domain"/>
    <property type="match status" value="1"/>
</dbReference>
<dbReference type="InterPro" id="IPR049936">
    <property type="entry name" value="TopBP1_BRCT_8"/>
</dbReference>
<dbReference type="GO" id="GO:0005634">
    <property type="term" value="C:nucleus"/>
    <property type="evidence" value="ECO:0007669"/>
    <property type="project" value="UniProtKB-SubCell"/>
</dbReference>
<dbReference type="InterPro" id="IPR057595">
    <property type="entry name" value="TopB1_SLF1_BRCT"/>
</dbReference>
<proteinExistence type="predicted"/>
<keyword evidence="3" id="KW-0963">Cytoplasm</keyword>
<dbReference type="FunFam" id="3.40.50.10190:FF:000018">
    <property type="entry name" value="DNA topoisomerase 2-binding protein 1"/>
    <property type="match status" value="1"/>
</dbReference>
<feature type="compositionally biased region" description="Low complexity" evidence="9">
    <location>
        <begin position="168"/>
        <end position="180"/>
    </location>
</feature>
<dbReference type="OrthoDB" id="251770at2759"/>
<keyword evidence="7" id="KW-0206">Cytoskeleton</keyword>
<evidence type="ECO:0000256" key="8">
    <source>
        <dbReference type="ARBA" id="ARBA00023242"/>
    </source>
</evidence>
<dbReference type="PROSITE" id="PS50172">
    <property type="entry name" value="BRCT"/>
    <property type="match status" value="1"/>
</dbReference>
<comment type="caution">
    <text evidence="11">The sequence shown here is derived from an EMBL/GenBank/DDBJ whole genome shotgun (WGS) entry which is preliminary data.</text>
</comment>